<feature type="compositionally biased region" description="Acidic residues" evidence="1">
    <location>
        <begin position="344"/>
        <end position="354"/>
    </location>
</feature>
<reference evidence="3 4" key="1">
    <citation type="submission" date="2022-09" db="EMBL/GenBank/DDBJ databases">
        <title>Genome sequencing of Flavivirga sp. MEBiC05379.</title>
        <authorList>
            <person name="Oh H.-M."/>
            <person name="Kwon K.K."/>
            <person name="Park M.J."/>
            <person name="Yang S.-H."/>
        </authorList>
    </citation>
    <scope>NUCLEOTIDE SEQUENCE [LARGE SCALE GENOMIC DNA]</scope>
    <source>
        <strain evidence="3 4">MEBiC05379</strain>
    </source>
</reference>
<gene>
    <name evidence="3" type="ORF">N1F79_01395</name>
</gene>
<sequence length="664" mass="74500">MKTLSKYLSIFLLVFFYCFSVNAQQDFTMQIVLDKPVDAGPLKLFPGVKDKDSYWYTPNKLRLAKNDDGTPKMKFVKWVHNEENNTNEGIGGGVLHCVYGFGVTEEELDEAEKALKKINSRGKIVGSVIYKEGTVTVSIPKLMDPEAQEIVAMAPAPTMEGNYVAVNMQLDKRSASLLWDSFKTGNSLVTFNFNMTIAGYNSPIEAKIKIHTDQIYDSQQFKAGLATPWLNAEIDVLVKELIDNGSIEIEKIGDNFSMQAAIDKVVEKATDLLFTPFGSSQGPSISQLTSAANSQGNESLLTRATNLLNTSRTEARTERDAVRRRNAERERVAREERERAASTDETDSDSDSDSDVASTDATDGDLRPEQSGGLTPGDSQRAVNGTTPSNNASNLEEEPNMPSIAIVASYTVKKIKISGTKTFSLKESYPTTIPSPFGGDLEVNMTSCPKCFIETNLDDPVFKQREILALLDGLNANDFDKYINYGTVQLRKKHESEAFTYDEVRITRKNFNQDGNLFTMLYGWKGDNNRSKWFDYDYKIAWSFFGGNNIETDWESTNRSAINLSPPLTRRVITIEADKDLLDEQRVRAIDIKIYYNLGGDDQMKQFSLNPKKDVLSGQVEFMLPNGSQEYDYEVTWRLWGNEQKTSGRQTTSFETLYVDELPN</sequence>
<feature type="region of interest" description="Disordered" evidence="1">
    <location>
        <begin position="304"/>
        <end position="398"/>
    </location>
</feature>
<evidence type="ECO:0000313" key="3">
    <source>
        <dbReference type="EMBL" id="MEF3831771.1"/>
    </source>
</evidence>
<protein>
    <submittedName>
        <fullName evidence="3">Uncharacterized protein</fullName>
    </submittedName>
</protein>
<feature type="signal peptide" evidence="2">
    <location>
        <begin position="1"/>
        <end position="23"/>
    </location>
</feature>
<keyword evidence="2" id="KW-0732">Signal</keyword>
<dbReference type="RefSeq" id="WP_303308771.1">
    <property type="nucleotide sequence ID" value="NZ_JAODOP010000001.1"/>
</dbReference>
<comment type="caution">
    <text evidence="3">The sequence shown here is derived from an EMBL/GenBank/DDBJ whole genome shotgun (WGS) entry which is preliminary data.</text>
</comment>
<evidence type="ECO:0000256" key="1">
    <source>
        <dbReference type="SAM" id="MobiDB-lite"/>
    </source>
</evidence>
<evidence type="ECO:0000313" key="4">
    <source>
        <dbReference type="Proteomes" id="UP001337305"/>
    </source>
</evidence>
<keyword evidence="4" id="KW-1185">Reference proteome</keyword>
<proteinExistence type="predicted"/>
<feature type="compositionally biased region" description="Polar residues" evidence="1">
    <location>
        <begin position="377"/>
        <end position="394"/>
    </location>
</feature>
<name>A0ABU7XM40_9FLAO</name>
<dbReference type="Proteomes" id="UP001337305">
    <property type="component" value="Unassembled WGS sequence"/>
</dbReference>
<organism evidence="3 4">
    <name type="scientific">Flavivirga spongiicola</name>
    <dbReference type="NCBI Taxonomy" id="421621"/>
    <lineage>
        <taxon>Bacteria</taxon>
        <taxon>Pseudomonadati</taxon>
        <taxon>Bacteroidota</taxon>
        <taxon>Flavobacteriia</taxon>
        <taxon>Flavobacteriales</taxon>
        <taxon>Flavobacteriaceae</taxon>
        <taxon>Flavivirga</taxon>
    </lineage>
</organism>
<accession>A0ABU7XM40</accession>
<feature type="compositionally biased region" description="Basic and acidic residues" evidence="1">
    <location>
        <begin position="313"/>
        <end position="342"/>
    </location>
</feature>
<dbReference type="EMBL" id="JAODOP010000001">
    <property type="protein sequence ID" value="MEF3831771.1"/>
    <property type="molecule type" value="Genomic_DNA"/>
</dbReference>
<feature type="chain" id="PRO_5045333663" evidence="2">
    <location>
        <begin position="24"/>
        <end position="664"/>
    </location>
</feature>
<evidence type="ECO:0000256" key="2">
    <source>
        <dbReference type="SAM" id="SignalP"/>
    </source>
</evidence>